<dbReference type="AlphaFoldDB" id="A0A9P4LU60"/>
<evidence type="ECO:0000313" key="8">
    <source>
        <dbReference type="EMBL" id="KAF2084512.1"/>
    </source>
</evidence>
<dbReference type="GO" id="GO:0006511">
    <property type="term" value="P:ubiquitin-dependent protein catabolic process"/>
    <property type="evidence" value="ECO:0007669"/>
    <property type="project" value="InterPro"/>
</dbReference>
<keyword evidence="9" id="KW-1185">Reference proteome</keyword>
<evidence type="ECO:0000256" key="2">
    <source>
        <dbReference type="ARBA" id="ARBA00022618"/>
    </source>
</evidence>
<gene>
    <name evidence="8" type="ORF">K490DRAFT_48953</name>
</gene>
<accession>A0A9P4LU60</accession>
<dbReference type="SMART" id="SM00182">
    <property type="entry name" value="CULLIN"/>
    <property type="match status" value="1"/>
</dbReference>
<dbReference type="Gene3D" id="1.10.10.10">
    <property type="entry name" value="Winged helix-like DNA-binding domain superfamily/Winged helix DNA-binding domain"/>
    <property type="match status" value="1"/>
</dbReference>
<dbReference type="EMBL" id="ML978740">
    <property type="protein sequence ID" value="KAF2084512.1"/>
    <property type="molecule type" value="Genomic_DNA"/>
</dbReference>
<evidence type="ECO:0000256" key="5">
    <source>
        <dbReference type="ARBA" id="ARBA00023306"/>
    </source>
</evidence>
<dbReference type="GO" id="GO:0051301">
    <property type="term" value="P:cell division"/>
    <property type="evidence" value="ECO:0007669"/>
    <property type="project" value="UniProtKB-KW"/>
</dbReference>
<evidence type="ECO:0000256" key="6">
    <source>
        <dbReference type="PROSITE-ProRule" id="PRU00330"/>
    </source>
</evidence>
<keyword evidence="4" id="KW-0833">Ubl conjugation pathway</keyword>
<dbReference type="Proteomes" id="UP000799776">
    <property type="component" value="Unassembled WGS sequence"/>
</dbReference>
<dbReference type="Gene3D" id="3.30.230.130">
    <property type="entry name" value="Cullin, Chain C, Domain 2"/>
    <property type="match status" value="1"/>
</dbReference>
<evidence type="ECO:0000256" key="1">
    <source>
        <dbReference type="ARBA" id="ARBA00016068"/>
    </source>
</evidence>
<keyword evidence="3" id="KW-0498">Mitosis</keyword>
<dbReference type="InterPro" id="IPR059120">
    <property type="entry name" value="Cullin-like_AB"/>
</dbReference>
<comment type="similarity">
    <text evidence="6">Belongs to the cullin family.</text>
</comment>
<dbReference type="SMART" id="SM01013">
    <property type="entry name" value="APC2"/>
    <property type="match status" value="1"/>
</dbReference>
<dbReference type="InterPro" id="IPR057975">
    <property type="entry name" value="TPR_ANAPC2"/>
</dbReference>
<dbReference type="Pfam" id="PF26557">
    <property type="entry name" value="Cullin_AB"/>
    <property type="match status" value="1"/>
</dbReference>
<dbReference type="InterPro" id="IPR014786">
    <property type="entry name" value="ANAPC2_C"/>
</dbReference>
<dbReference type="Pfam" id="PF25773">
    <property type="entry name" value="TPR_ANAPC2"/>
    <property type="match status" value="1"/>
</dbReference>
<dbReference type="Pfam" id="PF08672">
    <property type="entry name" value="ANAPC2"/>
    <property type="match status" value="1"/>
</dbReference>
<comment type="caution">
    <text evidence="8">The sequence shown here is derived from an EMBL/GenBank/DDBJ whole genome shotgun (WGS) entry which is preliminary data.</text>
</comment>
<keyword evidence="2" id="KW-0132">Cell division</keyword>
<keyword evidence="5" id="KW-0131">Cell cycle</keyword>
<dbReference type="InterPro" id="IPR036317">
    <property type="entry name" value="Cullin_homology_sf"/>
</dbReference>
<dbReference type="GO" id="GO:0007091">
    <property type="term" value="P:metaphase/anaphase transition of mitotic cell cycle"/>
    <property type="evidence" value="ECO:0007669"/>
    <property type="project" value="TreeGrafter"/>
</dbReference>
<dbReference type="InterPro" id="IPR036388">
    <property type="entry name" value="WH-like_DNA-bd_sf"/>
</dbReference>
<feature type="domain" description="Cullin family profile" evidence="7">
    <location>
        <begin position="507"/>
        <end position="717"/>
    </location>
</feature>
<dbReference type="SUPFAM" id="SSF75632">
    <property type="entry name" value="Cullin homology domain"/>
    <property type="match status" value="1"/>
</dbReference>
<sequence>MAAAADLRHLRSLVFSSVFPVSSQTHSTPTQAFAHHSSNLDGSDVDHAAQQEHYDTFWLLATDYLGLERTLTGGETPKPDKDVEAALRYLLTGDGQYAAAGGREDLIDWYTVEIEEHFIENVRPALKEKWENSTTAITATKLLEETAQMLHHVQSRYFQPLNDAVLPIIEQTALDDRAAKVNAKFRRDIHAIVAHSIPAHLFQGALCSVLFDTGCQVFGMEQYAPEKTELSRHDTRSVHRNMRKLLQSLQEVGLGGDQAQRALGYAMHRLVDTFISSHYMKVDWFERRPVVKTLRDWIRQGFSPFVKEAMECLSGDAGQFQPAEVNTWVEMAVDRLGRARVDNLFDYVVNWDRSLGAILDLKEYITTPAAKNHLTQSFLKQVSRRLLHAGATTTHILDVYIYVIRAFTELDPKAILLEKVARPIRRYLREREDTARVIVSSLLADVQDEHENRIDPGPDVSVEIALEMLNPIAANPDEQDQDLDWGNMDWIPDPVDASPEYRKTKSENVLAYLLSLYDREDFIVELKNILGEHLLRNEDSEFEKEIRLLELFKLRLGDDKLQACEVMLKDALESKRINNQINHLIRHTPLSPPDALFTRRTSTQLNAQILSAFFWPSLREDTFEVPVPIDKLMKEYEAGFEGIKDMRKLHWLPALGRVSVDLEFEDRKVEVEVLPWQASVIWAFQEEKQPVSKTVDSLVVSLAMDESLVRNALTFWVGQLVLHETSKDTYTVLETLSSSTSTNLAADAAAAAEAAAESAEATAAVKSAEDVLMENMGMYRQFVLGMLTNQGRMDKGRVCGMLKMALAGGFPWGVDEVGVLLGRMVEEGVLVETGDGGFAVKT</sequence>
<protein>
    <recommendedName>
        <fullName evidence="1">Anaphase-promoting complex subunit 2</fullName>
    </recommendedName>
</protein>
<dbReference type="OrthoDB" id="5581181at2759"/>
<name>A0A9P4LU60_9PEZI</name>
<dbReference type="GO" id="GO:0070979">
    <property type="term" value="P:protein K11-linked ubiquitination"/>
    <property type="evidence" value="ECO:0007669"/>
    <property type="project" value="TreeGrafter"/>
</dbReference>
<organism evidence="8 9">
    <name type="scientific">Saccharata proteae CBS 121410</name>
    <dbReference type="NCBI Taxonomy" id="1314787"/>
    <lineage>
        <taxon>Eukaryota</taxon>
        <taxon>Fungi</taxon>
        <taxon>Dikarya</taxon>
        <taxon>Ascomycota</taxon>
        <taxon>Pezizomycotina</taxon>
        <taxon>Dothideomycetes</taxon>
        <taxon>Dothideomycetes incertae sedis</taxon>
        <taxon>Botryosphaeriales</taxon>
        <taxon>Saccharataceae</taxon>
        <taxon>Saccharata</taxon>
    </lineage>
</organism>
<evidence type="ECO:0000256" key="4">
    <source>
        <dbReference type="ARBA" id="ARBA00022786"/>
    </source>
</evidence>
<dbReference type="PANTHER" id="PTHR45957:SF1">
    <property type="entry name" value="ANAPHASE-PROMOTING COMPLEX SUBUNIT 2"/>
    <property type="match status" value="1"/>
</dbReference>
<evidence type="ECO:0000259" key="7">
    <source>
        <dbReference type="PROSITE" id="PS50069"/>
    </source>
</evidence>
<dbReference type="SUPFAM" id="SSF46785">
    <property type="entry name" value="Winged helix' DNA-binding domain"/>
    <property type="match status" value="1"/>
</dbReference>
<dbReference type="PROSITE" id="PS50069">
    <property type="entry name" value="CULLIN_2"/>
    <property type="match status" value="1"/>
</dbReference>
<dbReference type="InterPro" id="IPR016158">
    <property type="entry name" value="Cullin_homology"/>
</dbReference>
<proteinExistence type="inferred from homology"/>
<dbReference type="PANTHER" id="PTHR45957">
    <property type="entry name" value="ANAPHASE-PROMOTING COMPLEX SUBUNIT 2"/>
    <property type="match status" value="1"/>
</dbReference>
<evidence type="ECO:0000313" key="9">
    <source>
        <dbReference type="Proteomes" id="UP000799776"/>
    </source>
</evidence>
<dbReference type="InterPro" id="IPR036390">
    <property type="entry name" value="WH_DNA-bd_sf"/>
</dbReference>
<dbReference type="GO" id="GO:0005680">
    <property type="term" value="C:anaphase-promoting complex"/>
    <property type="evidence" value="ECO:0007669"/>
    <property type="project" value="TreeGrafter"/>
</dbReference>
<reference evidence="8" key="1">
    <citation type="journal article" date="2020" name="Stud. Mycol.">
        <title>101 Dothideomycetes genomes: a test case for predicting lifestyles and emergence of pathogens.</title>
        <authorList>
            <person name="Haridas S."/>
            <person name="Albert R."/>
            <person name="Binder M."/>
            <person name="Bloem J."/>
            <person name="Labutti K."/>
            <person name="Salamov A."/>
            <person name="Andreopoulos B."/>
            <person name="Baker S."/>
            <person name="Barry K."/>
            <person name="Bills G."/>
            <person name="Bluhm B."/>
            <person name="Cannon C."/>
            <person name="Castanera R."/>
            <person name="Culley D."/>
            <person name="Daum C."/>
            <person name="Ezra D."/>
            <person name="Gonzalez J."/>
            <person name="Henrissat B."/>
            <person name="Kuo A."/>
            <person name="Liang C."/>
            <person name="Lipzen A."/>
            <person name="Lutzoni F."/>
            <person name="Magnuson J."/>
            <person name="Mondo S."/>
            <person name="Nolan M."/>
            <person name="Ohm R."/>
            <person name="Pangilinan J."/>
            <person name="Park H.-J."/>
            <person name="Ramirez L."/>
            <person name="Alfaro M."/>
            <person name="Sun H."/>
            <person name="Tritt A."/>
            <person name="Yoshinaga Y."/>
            <person name="Zwiers L.-H."/>
            <person name="Turgeon B."/>
            <person name="Goodwin S."/>
            <person name="Spatafora J."/>
            <person name="Crous P."/>
            <person name="Grigoriev I."/>
        </authorList>
    </citation>
    <scope>NUCLEOTIDE SEQUENCE</scope>
    <source>
        <strain evidence="8">CBS 121410</strain>
    </source>
</reference>
<dbReference type="InterPro" id="IPR044554">
    <property type="entry name" value="ANAPC2"/>
</dbReference>
<dbReference type="GO" id="GO:0031625">
    <property type="term" value="F:ubiquitin protein ligase binding"/>
    <property type="evidence" value="ECO:0007669"/>
    <property type="project" value="InterPro"/>
</dbReference>
<evidence type="ECO:0000256" key="3">
    <source>
        <dbReference type="ARBA" id="ARBA00022776"/>
    </source>
</evidence>